<dbReference type="SUPFAM" id="SSF53474">
    <property type="entry name" value="alpha/beta-Hydrolases"/>
    <property type="match status" value="1"/>
</dbReference>
<comment type="caution">
    <text evidence="2">The sequence shown here is derived from an EMBL/GenBank/DDBJ whole genome shotgun (WGS) entry which is preliminary data.</text>
</comment>
<keyword evidence="2" id="KW-0378">Hydrolase</keyword>
<organism evidence="2 3">
    <name type="scientific">Candidatus Gemmiger excrementipullorum</name>
    <dbReference type="NCBI Taxonomy" id="2838610"/>
    <lineage>
        <taxon>Bacteria</taxon>
        <taxon>Bacillati</taxon>
        <taxon>Bacillota</taxon>
        <taxon>Clostridia</taxon>
        <taxon>Eubacteriales</taxon>
        <taxon>Gemmiger</taxon>
    </lineage>
</organism>
<evidence type="ECO:0000313" key="2">
    <source>
        <dbReference type="EMBL" id="HIX94109.1"/>
    </source>
</evidence>
<name>A0A9D1XZ73_9FIRM</name>
<dbReference type="InterPro" id="IPR029058">
    <property type="entry name" value="AB_hydrolase_fold"/>
</dbReference>
<dbReference type="Gene3D" id="3.40.50.1820">
    <property type="entry name" value="alpha/beta hydrolase"/>
    <property type="match status" value="1"/>
</dbReference>
<gene>
    <name evidence="2" type="ORF">H9846_01450</name>
</gene>
<protein>
    <submittedName>
        <fullName evidence="2">Alpha/beta hydrolase</fullName>
    </submittedName>
</protein>
<feature type="domain" description="AB hydrolase-1" evidence="1">
    <location>
        <begin position="14"/>
        <end position="171"/>
    </location>
</feature>
<dbReference type="InterPro" id="IPR000073">
    <property type="entry name" value="AB_hydrolase_1"/>
</dbReference>
<dbReference type="GO" id="GO:0016787">
    <property type="term" value="F:hydrolase activity"/>
    <property type="evidence" value="ECO:0007669"/>
    <property type="project" value="UniProtKB-KW"/>
</dbReference>
<dbReference type="AlphaFoldDB" id="A0A9D1XZ73"/>
<dbReference type="Pfam" id="PF12697">
    <property type="entry name" value="Abhydrolase_6"/>
    <property type="match status" value="1"/>
</dbReference>
<sequence length="248" mass="28397">MQYKIYGKRNRDVIVLLHGGGLSWWNYREVSERLQNDFQIIIPLLDGHAGSDKDFTTIEDTAAEIISFIDTNFGGSVLLIGGLSLGGQILLEMLSQRKNICRFAMVESAAVIPSKPTYSLIKPAFGSCYGLIRKKWFSKLQFCSLRMRSELFDEYYQDTCCITKQNMISFLQESSMYPMKKSLGECVAETHLFVGERENRRILLSARMLHETLRDSNLHILPALYHGEFSINHADLYVKELRAIVKTH</sequence>
<dbReference type="EMBL" id="DXEI01000028">
    <property type="protein sequence ID" value="HIX94109.1"/>
    <property type="molecule type" value="Genomic_DNA"/>
</dbReference>
<evidence type="ECO:0000313" key="3">
    <source>
        <dbReference type="Proteomes" id="UP000886751"/>
    </source>
</evidence>
<dbReference type="Proteomes" id="UP000886751">
    <property type="component" value="Unassembled WGS sequence"/>
</dbReference>
<accession>A0A9D1XZ73</accession>
<proteinExistence type="predicted"/>
<reference evidence="2" key="1">
    <citation type="journal article" date="2021" name="PeerJ">
        <title>Extensive microbial diversity within the chicken gut microbiome revealed by metagenomics and culture.</title>
        <authorList>
            <person name="Gilroy R."/>
            <person name="Ravi A."/>
            <person name="Getino M."/>
            <person name="Pursley I."/>
            <person name="Horton D.L."/>
            <person name="Alikhan N.F."/>
            <person name="Baker D."/>
            <person name="Gharbi K."/>
            <person name="Hall N."/>
            <person name="Watson M."/>
            <person name="Adriaenssens E.M."/>
            <person name="Foster-Nyarko E."/>
            <person name="Jarju S."/>
            <person name="Secka A."/>
            <person name="Antonio M."/>
            <person name="Oren A."/>
            <person name="Chaudhuri R.R."/>
            <person name="La Ragione R."/>
            <person name="Hildebrand F."/>
            <person name="Pallen M.J."/>
        </authorList>
    </citation>
    <scope>NUCLEOTIDE SEQUENCE</scope>
    <source>
        <strain evidence="2">ChiHecec2B26-7398</strain>
    </source>
</reference>
<evidence type="ECO:0000259" key="1">
    <source>
        <dbReference type="Pfam" id="PF12697"/>
    </source>
</evidence>
<reference evidence="2" key="2">
    <citation type="submission" date="2021-04" db="EMBL/GenBank/DDBJ databases">
        <authorList>
            <person name="Gilroy R."/>
        </authorList>
    </citation>
    <scope>NUCLEOTIDE SEQUENCE</scope>
    <source>
        <strain evidence="2">ChiHecec2B26-7398</strain>
    </source>
</reference>